<dbReference type="NCBIfam" id="NF011663">
    <property type="entry name" value="PRK15083.1"/>
    <property type="match status" value="1"/>
</dbReference>
<keyword evidence="30" id="KW-1185">Reference proteome</keyword>
<feature type="transmembrane region" description="Helical" evidence="25">
    <location>
        <begin position="222"/>
        <end position="243"/>
    </location>
</feature>
<gene>
    <name evidence="29" type="ORF">JZO67_001365</name>
</gene>
<dbReference type="Gene3D" id="3.40.930.10">
    <property type="entry name" value="Mannitol-specific EII, Chain A"/>
    <property type="match status" value="1"/>
</dbReference>
<comment type="subcellular location">
    <subcellularLocation>
        <location evidence="3">Cell inner membrane</location>
        <topology evidence="3">Multi-pass membrane protein</topology>
    </subcellularLocation>
</comment>
<evidence type="ECO:0000256" key="24">
    <source>
        <dbReference type="ARBA" id="ARBA00033349"/>
    </source>
</evidence>
<keyword evidence="16 25" id="KW-0812">Transmembrane</keyword>
<keyword evidence="12" id="KW-0597">Phosphoprotein</keyword>
<dbReference type="InterPro" id="IPR002178">
    <property type="entry name" value="PTS_EIIA_type-2_dom"/>
</dbReference>
<evidence type="ECO:0000256" key="2">
    <source>
        <dbReference type="ARBA" id="ARBA00002434"/>
    </source>
</evidence>
<evidence type="ECO:0000256" key="4">
    <source>
        <dbReference type="ARBA" id="ARBA00011738"/>
    </source>
</evidence>
<comment type="subunit">
    <text evidence="4">Homodimer.</text>
</comment>
<feature type="domain" description="PTS EIIB type-2" evidence="27">
    <location>
        <begin position="387"/>
        <end position="484"/>
    </location>
</feature>
<evidence type="ECO:0000256" key="12">
    <source>
        <dbReference type="ARBA" id="ARBA00022553"/>
    </source>
</evidence>
<evidence type="ECO:0000256" key="16">
    <source>
        <dbReference type="ARBA" id="ARBA00022692"/>
    </source>
</evidence>
<evidence type="ECO:0000256" key="13">
    <source>
        <dbReference type="ARBA" id="ARBA00022597"/>
    </source>
</evidence>
<evidence type="ECO:0000256" key="6">
    <source>
        <dbReference type="ARBA" id="ARBA00014783"/>
    </source>
</evidence>
<keyword evidence="10" id="KW-1003">Cell membrane</keyword>
<feature type="transmembrane region" description="Helical" evidence="25">
    <location>
        <begin position="88"/>
        <end position="112"/>
    </location>
</feature>
<dbReference type="PROSITE" id="PS51099">
    <property type="entry name" value="PTS_EIIB_TYPE_2"/>
    <property type="match status" value="1"/>
</dbReference>
<feature type="transmembrane region" description="Helical" evidence="25">
    <location>
        <begin position="321"/>
        <end position="343"/>
    </location>
</feature>
<dbReference type="SUPFAM" id="SSF55804">
    <property type="entry name" value="Phoshotransferase/anion transport protein"/>
    <property type="match status" value="1"/>
</dbReference>
<dbReference type="CDD" id="cd00211">
    <property type="entry name" value="PTS_IIA_fru"/>
    <property type="match status" value="1"/>
</dbReference>
<evidence type="ECO:0000256" key="3">
    <source>
        <dbReference type="ARBA" id="ARBA00004429"/>
    </source>
</evidence>
<dbReference type="PROSITE" id="PS51104">
    <property type="entry name" value="PTS_EIIC_TYPE_2"/>
    <property type="match status" value="1"/>
</dbReference>
<evidence type="ECO:0000256" key="25">
    <source>
        <dbReference type="SAM" id="Phobius"/>
    </source>
</evidence>
<keyword evidence="19 25" id="KW-0472">Membrane</keyword>
<evidence type="ECO:0000256" key="8">
    <source>
        <dbReference type="ARBA" id="ARBA00021825"/>
    </source>
</evidence>
<proteinExistence type="predicted"/>
<feature type="transmembrane region" description="Helical" evidence="25">
    <location>
        <begin position="60"/>
        <end position="81"/>
    </location>
</feature>
<name>A0ABV0ELE8_9ENTE</name>
<evidence type="ECO:0000259" key="26">
    <source>
        <dbReference type="PROSITE" id="PS51094"/>
    </source>
</evidence>
<keyword evidence="11" id="KW-0997">Cell inner membrane</keyword>
<dbReference type="Gene3D" id="3.40.50.2300">
    <property type="match status" value="1"/>
</dbReference>
<evidence type="ECO:0000313" key="29">
    <source>
        <dbReference type="EMBL" id="MEO1769414.1"/>
    </source>
</evidence>
<feature type="transmembrane region" description="Helical" evidence="25">
    <location>
        <begin position="255"/>
        <end position="278"/>
    </location>
</feature>
<dbReference type="InterPro" id="IPR013014">
    <property type="entry name" value="PTS_EIIC_2"/>
</dbReference>
<keyword evidence="18 25" id="KW-1133">Transmembrane helix</keyword>
<dbReference type="SUPFAM" id="SSF52794">
    <property type="entry name" value="PTS system IIB component-like"/>
    <property type="match status" value="1"/>
</dbReference>
<reference evidence="29 30" key="2">
    <citation type="submission" date="2024-02" db="EMBL/GenBank/DDBJ databases">
        <title>The Genome Sequence of Enterococcus sp. DIV0159.</title>
        <authorList>
            <person name="Earl A."/>
            <person name="Manson A."/>
            <person name="Gilmore M."/>
            <person name="Sanders J."/>
            <person name="Shea T."/>
            <person name="Howe W."/>
            <person name="Livny J."/>
            <person name="Cuomo C."/>
            <person name="Neafsey D."/>
            <person name="Birren B."/>
        </authorList>
    </citation>
    <scope>NUCLEOTIDE SEQUENCE [LARGE SCALE GENOMIC DNA]</scope>
    <source>
        <strain evidence="29 30">665A</strain>
    </source>
</reference>
<feature type="transmembrane region" description="Helical" evidence="25">
    <location>
        <begin position="182"/>
        <end position="202"/>
    </location>
</feature>
<evidence type="ECO:0000256" key="10">
    <source>
        <dbReference type="ARBA" id="ARBA00022475"/>
    </source>
</evidence>
<dbReference type="Pfam" id="PF02378">
    <property type="entry name" value="PTS_EIIC"/>
    <property type="match status" value="1"/>
</dbReference>
<feature type="domain" description="PTS EIIA type-2" evidence="26">
    <location>
        <begin position="501"/>
        <end position="640"/>
    </location>
</feature>
<dbReference type="InterPro" id="IPR036095">
    <property type="entry name" value="PTS_EIIB-like_sf"/>
</dbReference>
<evidence type="ECO:0000256" key="9">
    <source>
        <dbReference type="ARBA" id="ARBA00022448"/>
    </source>
</evidence>
<keyword evidence="13" id="KW-0762">Sugar transport</keyword>
<dbReference type="PANTHER" id="PTHR30181">
    <property type="entry name" value="MANNITOL PERMEASE IIC COMPONENT"/>
    <property type="match status" value="1"/>
</dbReference>
<evidence type="ECO:0000256" key="20">
    <source>
        <dbReference type="ARBA" id="ARBA00029908"/>
    </source>
</evidence>
<sequence>MEMNIGEGSSSSGVLAKIRRFGGFMSGMVMPNLGAFVGWGIMAALFIPNGWLPNEQLNELVGPILNYVFPLLIGYTAGYNIHGQRGGVIGLFASMGVVVGSDITMISGAMIMGPLAAWVLKKFDQAIDGKIKPGFEMFVNNFSLGIIGAIFTIIAFLTVGPTIRGLVAVLTAGVQWATDNRMIPALSIFMAPAQVLFLNNVVNHGILAPIGYAQAAELGKSIMFLVDTNNGPLLGTLFSIALFGKGKSKNTAPMAMFIAGIAGIGEVYFPFVLGNPIMVFATMGGLSVSLYLQVLLGGGLIGVASPGSLINIALMTPKDAIFANFVSILAGFIVSTLIGMFLLKTFGSGEEAKEYSVGNRKVKSVADFAKRSAKQTSLLKEMDAAVQKIVVACDSGMGSSAMGASVLKNLLKKENLAGITVLNSSANKIDSDADLVITLDSLIERAKISGANDQIAYIPINNFLKESDYDEAIAFVKERNQHAQVEKTNEAPEAAAIIDGKILNKENILLNQSFTNVEEAIVVSGQILVDKGYVTKDYIDQMIERNQRLPVYVGNHVAIPHGLEESRGAIKESGVSVVQVPEGVAFPDGEIAYVFIGIAGKNNSHLEILSVITSSLIDEENVQRIRRATTAKEIMDVFAK</sequence>
<dbReference type="InterPro" id="IPR029503">
    <property type="entry name" value="PTS_EIIB_mannitol"/>
</dbReference>
<evidence type="ECO:0000256" key="19">
    <source>
        <dbReference type="ARBA" id="ARBA00023136"/>
    </source>
</evidence>
<feature type="domain" description="PTS EIIC type-2" evidence="28">
    <location>
        <begin position="21"/>
        <end position="352"/>
    </location>
</feature>
<evidence type="ECO:0000256" key="15">
    <source>
        <dbReference type="ARBA" id="ARBA00022683"/>
    </source>
</evidence>
<feature type="transmembrane region" description="Helical" evidence="25">
    <location>
        <begin position="142"/>
        <end position="170"/>
    </location>
</feature>
<dbReference type="Pfam" id="PF02302">
    <property type="entry name" value="PTS_IIB"/>
    <property type="match status" value="1"/>
</dbReference>
<dbReference type="Pfam" id="PF00359">
    <property type="entry name" value="PTS_EIIA_2"/>
    <property type="match status" value="1"/>
</dbReference>
<evidence type="ECO:0000259" key="28">
    <source>
        <dbReference type="PROSITE" id="PS51104"/>
    </source>
</evidence>
<evidence type="ECO:0000256" key="18">
    <source>
        <dbReference type="ARBA" id="ARBA00022989"/>
    </source>
</evidence>
<comment type="function">
    <text evidence="2">The phosphoenolpyruvate-dependent sugar phosphotransferase system (sugar PTS), a major carbohydrate active transport system, catalyzes the phosphorylation of incoming sugar substrates concomitantly with their translocation across the cell membrane. The enzyme II CmtAB PTS system is involved in D-mannitol transport.</text>
</comment>
<dbReference type="InterPro" id="IPR050893">
    <property type="entry name" value="Sugar_PTS"/>
</dbReference>
<dbReference type="InterPro" id="IPR003352">
    <property type="entry name" value="PTS_EIIC"/>
</dbReference>
<protein>
    <recommendedName>
        <fullName evidence="6">Mannitol-specific phosphotransferase enzyme IIA component</fullName>
        <ecNumber evidence="5">2.7.1.197</ecNumber>
    </recommendedName>
    <alternativeName>
        <fullName evidence="22">EIIA</fullName>
    </alternativeName>
    <alternativeName>
        <fullName evidence="24">EIICB-Mtl</fullName>
    </alternativeName>
    <alternativeName>
        <fullName evidence="21">EIICBA-Mtl</fullName>
    </alternativeName>
    <alternativeName>
        <fullName evidence="23">EIII</fullName>
    </alternativeName>
    <alternativeName>
        <fullName evidence="20">PTS system mannitol-specific EIIA component</fullName>
    </alternativeName>
    <alternativeName>
        <fullName evidence="8">PTS system mannitol-specific EIICB component</fullName>
    </alternativeName>
    <alternativeName>
        <fullName evidence="7">PTS system mannitol-specific EIICBA component</fullName>
    </alternativeName>
</protein>
<evidence type="ECO:0000256" key="23">
    <source>
        <dbReference type="ARBA" id="ARBA00030962"/>
    </source>
</evidence>
<keyword evidence="9" id="KW-0813">Transport</keyword>
<keyword evidence="17" id="KW-0418">Kinase</keyword>
<dbReference type="RefSeq" id="WP_207702501.1">
    <property type="nucleotide sequence ID" value="NZ_JAFREL020000001.1"/>
</dbReference>
<evidence type="ECO:0000256" key="22">
    <source>
        <dbReference type="ARBA" id="ARBA00030956"/>
    </source>
</evidence>
<evidence type="ECO:0000256" key="5">
    <source>
        <dbReference type="ARBA" id="ARBA00011909"/>
    </source>
</evidence>
<evidence type="ECO:0000256" key="17">
    <source>
        <dbReference type="ARBA" id="ARBA00022777"/>
    </source>
</evidence>
<evidence type="ECO:0000256" key="14">
    <source>
        <dbReference type="ARBA" id="ARBA00022679"/>
    </source>
</evidence>
<dbReference type="CDD" id="cd05567">
    <property type="entry name" value="PTS_IIB_mannitol"/>
    <property type="match status" value="1"/>
</dbReference>
<comment type="caution">
    <text evidence="29">The sequence shown here is derived from an EMBL/GenBank/DDBJ whole genome shotgun (WGS) entry which is preliminary data.</text>
</comment>
<evidence type="ECO:0000259" key="27">
    <source>
        <dbReference type="PROSITE" id="PS51099"/>
    </source>
</evidence>
<keyword evidence="14" id="KW-0808">Transferase</keyword>
<dbReference type="PROSITE" id="PS51094">
    <property type="entry name" value="PTS_EIIA_TYPE_2"/>
    <property type="match status" value="1"/>
</dbReference>
<organism evidence="29 30">
    <name type="scientific">Candidatus Enterococcus ferrettii</name>
    <dbReference type="NCBI Taxonomy" id="2815324"/>
    <lineage>
        <taxon>Bacteria</taxon>
        <taxon>Bacillati</taxon>
        <taxon>Bacillota</taxon>
        <taxon>Bacilli</taxon>
        <taxon>Lactobacillales</taxon>
        <taxon>Enterococcaceae</taxon>
        <taxon>Enterococcus</taxon>
    </lineage>
</organism>
<evidence type="ECO:0000256" key="21">
    <source>
        <dbReference type="ARBA" id="ARBA00030684"/>
    </source>
</evidence>
<reference evidence="29 30" key="1">
    <citation type="submission" date="2021-03" db="EMBL/GenBank/DDBJ databases">
        <authorList>
            <person name="Gilmore M.S."/>
            <person name="Schwartzman J."/>
            <person name="Van Tyne D."/>
            <person name="Martin M."/>
            <person name="Earl A.M."/>
            <person name="Manson A.L."/>
            <person name="Straub T."/>
            <person name="Salamzade R."/>
            <person name="Saavedra J."/>
            <person name="Lebreton F."/>
            <person name="Prichula J."/>
            <person name="Schaufler K."/>
            <person name="Gaca A."/>
            <person name="Sgardioli B."/>
            <person name="Wagenaar J."/>
            <person name="Strong T."/>
        </authorList>
    </citation>
    <scope>NUCLEOTIDE SEQUENCE [LARGE SCALE GENOMIC DNA]</scope>
    <source>
        <strain evidence="29 30">665A</strain>
    </source>
</reference>
<accession>A0ABV0ELE8</accession>
<feature type="transmembrane region" description="Helical" evidence="25">
    <location>
        <begin position="21"/>
        <end position="48"/>
    </location>
</feature>
<dbReference type="EMBL" id="JAFREL020000001">
    <property type="protein sequence ID" value="MEO1769414.1"/>
    <property type="molecule type" value="Genomic_DNA"/>
</dbReference>
<dbReference type="Proteomes" id="UP000664357">
    <property type="component" value="Unassembled WGS sequence"/>
</dbReference>
<dbReference type="PROSITE" id="PS00372">
    <property type="entry name" value="PTS_EIIA_TYPE_2_HIS"/>
    <property type="match status" value="1"/>
</dbReference>
<comment type="catalytic activity">
    <reaction evidence="1">
        <text>D-mannitol(out) + N(pros)-phospho-L-histidyl-[protein] = D-mannitol 1-phosphate(in) + L-histidyl-[protein]</text>
        <dbReference type="Rhea" id="RHEA:33363"/>
        <dbReference type="Rhea" id="RHEA-COMP:9745"/>
        <dbReference type="Rhea" id="RHEA-COMP:9746"/>
        <dbReference type="ChEBI" id="CHEBI:16899"/>
        <dbReference type="ChEBI" id="CHEBI:29979"/>
        <dbReference type="ChEBI" id="CHEBI:61381"/>
        <dbReference type="ChEBI" id="CHEBI:64837"/>
        <dbReference type="EC" id="2.7.1.197"/>
    </reaction>
</comment>
<dbReference type="EC" id="2.7.1.197" evidence="5"/>
<evidence type="ECO:0000313" key="30">
    <source>
        <dbReference type="Proteomes" id="UP000664357"/>
    </source>
</evidence>
<dbReference type="InterPro" id="IPR003501">
    <property type="entry name" value="PTS_EIIB_2/3"/>
</dbReference>
<keyword evidence="15" id="KW-0598">Phosphotransferase system</keyword>
<feature type="transmembrane region" description="Helical" evidence="25">
    <location>
        <begin position="290"/>
        <end position="314"/>
    </location>
</feature>
<evidence type="ECO:0000256" key="1">
    <source>
        <dbReference type="ARBA" id="ARBA00001655"/>
    </source>
</evidence>
<evidence type="ECO:0000256" key="11">
    <source>
        <dbReference type="ARBA" id="ARBA00022519"/>
    </source>
</evidence>
<evidence type="ECO:0000256" key="7">
    <source>
        <dbReference type="ARBA" id="ARBA00015039"/>
    </source>
</evidence>
<dbReference type="InterPro" id="IPR016152">
    <property type="entry name" value="PTrfase/Anion_transptr"/>
</dbReference>
<dbReference type="InterPro" id="IPR013011">
    <property type="entry name" value="PTS_EIIB_2"/>
</dbReference>
<dbReference type="PANTHER" id="PTHR30181:SF2">
    <property type="entry name" value="PTS SYSTEM MANNITOL-SPECIFIC EIICBA COMPONENT"/>
    <property type="match status" value="1"/>
</dbReference>